<feature type="region of interest" description="Disordered" evidence="1">
    <location>
        <begin position="1"/>
        <end position="45"/>
    </location>
</feature>
<feature type="domain" description="J" evidence="2">
    <location>
        <begin position="153"/>
        <end position="210"/>
    </location>
</feature>
<dbReference type="SMART" id="SM00271">
    <property type="entry name" value="DnaJ"/>
    <property type="match status" value="1"/>
</dbReference>
<accession>A0A7W5Z1L4</accession>
<sequence length="211" mass="23759">MNINSRLFDRIRTRPKRAEEASSPSATTCEHPGCAEPGRFRAPKGRGQEGQYWNFCLEHVRAYNQSYNYFNGMSDNDVAAYQKDATTGHRPTWSMGVNNPTTREAMRARREGMPGGEAYEIDDSFGLFTSRTRQSRTMNDDDARPRLSSTAIRALDQLGLDAGVDALTIKARYKLLVKRFHPDANGGDRSFEERLQEIISAYNTLKAIGLV</sequence>
<name>A0A7W5Z1L4_9HYPH</name>
<proteinExistence type="predicted"/>
<keyword evidence="4" id="KW-1185">Reference proteome</keyword>
<feature type="compositionally biased region" description="Basic and acidic residues" evidence="1">
    <location>
        <begin position="7"/>
        <end position="20"/>
    </location>
</feature>
<reference evidence="3 4" key="1">
    <citation type="submission" date="2020-08" db="EMBL/GenBank/DDBJ databases">
        <title>Genomic Encyclopedia of Type Strains, Phase IV (KMG-IV): sequencing the most valuable type-strain genomes for metagenomic binning, comparative biology and taxonomic classification.</title>
        <authorList>
            <person name="Goeker M."/>
        </authorList>
    </citation>
    <scope>NUCLEOTIDE SEQUENCE [LARGE SCALE GENOMIC DNA]</scope>
    <source>
        <strain evidence="3 4">DSM 28760</strain>
    </source>
</reference>
<dbReference type="Gene3D" id="1.10.287.110">
    <property type="entry name" value="DnaJ domain"/>
    <property type="match status" value="1"/>
</dbReference>
<evidence type="ECO:0000313" key="3">
    <source>
        <dbReference type="EMBL" id="MBB3808187.1"/>
    </source>
</evidence>
<dbReference type="SUPFAM" id="SSF46565">
    <property type="entry name" value="Chaperone J-domain"/>
    <property type="match status" value="1"/>
</dbReference>
<dbReference type="Pfam" id="PF00226">
    <property type="entry name" value="DnaJ"/>
    <property type="match status" value="1"/>
</dbReference>
<dbReference type="PROSITE" id="PS50076">
    <property type="entry name" value="DNAJ_2"/>
    <property type="match status" value="1"/>
</dbReference>
<keyword evidence="3" id="KW-0238">DNA-binding</keyword>
<comment type="caution">
    <text evidence="3">The sequence shown here is derived from an EMBL/GenBank/DDBJ whole genome shotgun (WGS) entry which is preliminary data.</text>
</comment>
<organism evidence="3 4">
    <name type="scientific">Pseudochelatococcus contaminans</name>
    <dbReference type="NCBI Taxonomy" id="1538103"/>
    <lineage>
        <taxon>Bacteria</taxon>
        <taxon>Pseudomonadati</taxon>
        <taxon>Pseudomonadota</taxon>
        <taxon>Alphaproteobacteria</taxon>
        <taxon>Hyphomicrobiales</taxon>
        <taxon>Chelatococcaceae</taxon>
        <taxon>Pseudochelatococcus</taxon>
    </lineage>
</organism>
<gene>
    <name evidence="3" type="ORF">FHS81_000241</name>
</gene>
<dbReference type="EMBL" id="JACICC010000001">
    <property type="protein sequence ID" value="MBB3808187.1"/>
    <property type="molecule type" value="Genomic_DNA"/>
</dbReference>
<dbReference type="GO" id="GO:0003677">
    <property type="term" value="F:DNA binding"/>
    <property type="evidence" value="ECO:0007669"/>
    <property type="project" value="UniProtKB-KW"/>
</dbReference>
<dbReference type="CDD" id="cd06257">
    <property type="entry name" value="DnaJ"/>
    <property type="match status" value="1"/>
</dbReference>
<evidence type="ECO:0000259" key="2">
    <source>
        <dbReference type="PROSITE" id="PS50076"/>
    </source>
</evidence>
<dbReference type="Proteomes" id="UP000537592">
    <property type="component" value="Unassembled WGS sequence"/>
</dbReference>
<evidence type="ECO:0000313" key="4">
    <source>
        <dbReference type="Proteomes" id="UP000537592"/>
    </source>
</evidence>
<dbReference type="InterPro" id="IPR001623">
    <property type="entry name" value="DnaJ_domain"/>
</dbReference>
<dbReference type="InterPro" id="IPR036869">
    <property type="entry name" value="J_dom_sf"/>
</dbReference>
<protein>
    <submittedName>
        <fullName evidence="3">Curved DNA-binding protein CbpA</fullName>
    </submittedName>
</protein>
<evidence type="ECO:0000256" key="1">
    <source>
        <dbReference type="SAM" id="MobiDB-lite"/>
    </source>
</evidence>
<dbReference type="AlphaFoldDB" id="A0A7W5Z1L4"/>